<dbReference type="GeneID" id="20222674"/>
<dbReference type="GO" id="GO:0070985">
    <property type="term" value="C:transcription factor TFIIK complex"/>
    <property type="evidence" value="ECO:0007669"/>
    <property type="project" value="TreeGrafter"/>
</dbReference>
<dbReference type="FunFam" id="1.10.510.10:FF:000624">
    <property type="entry name" value="Mitogen-activated protein kinase"/>
    <property type="match status" value="1"/>
</dbReference>
<evidence type="ECO:0000259" key="14">
    <source>
        <dbReference type="PROSITE" id="PS50011"/>
    </source>
</evidence>
<dbReference type="PROSITE" id="PS00108">
    <property type="entry name" value="PROTEIN_KINASE_ST"/>
    <property type="match status" value="1"/>
</dbReference>
<dbReference type="OrthoDB" id="1732493at2759"/>
<evidence type="ECO:0000256" key="10">
    <source>
        <dbReference type="ARBA" id="ARBA00041902"/>
    </source>
</evidence>
<evidence type="ECO:0000256" key="3">
    <source>
        <dbReference type="ARBA" id="ARBA00022527"/>
    </source>
</evidence>
<evidence type="ECO:0000256" key="5">
    <source>
        <dbReference type="ARBA" id="ARBA00022741"/>
    </source>
</evidence>
<dbReference type="eggNOG" id="KOG0659">
    <property type="taxonomic scope" value="Eukaryota"/>
</dbReference>
<keyword evidence="7 12" id="KW-0067">ATP-binding</keyword>
<name>F0Y332_AURAN</name>
<accession>F0Y332</accession>
<dbReference type="InterPro" id="IPR050108">
    <property type="entry name" value="CDK"/>
</dbReference>
<dbReference type="GO" id="GO:0045944">
    <property type="term" value="P:positive regulation of transcription by RNA polymerase II"/>
    <property type="evidence" value="ECO:0007669"/>
    <property type="project" value="TreeGrafter"/>
</dbReference>
<comment type="subunit">
    <text evidence="8">May form a complex composed of at least the catalytic subunit CRK2 and a cyclin.</text>
</comment>
<evidence type="ECO:0000256" key="12">
    <source>
        <dbReference type="PROSITE-ProRule" id="PRU10141"/>
    </source>
</evidence>
<dbReference type="InParanoid" id="F0Y332"/>
<dbReference type="SUPFAM" id="SSF56112">
    <property type="entry name" value="Protein kinase-like (PK-like)"/>
    <property type="match status" value="1"/>
</dbReference>
<dbReference type="InterPro" id="IPR011009">
    <property type="entry name" value="Kinase-like_dom_sf"/>
</dbReference>
<evidence type="ECO:0000256" key="7">
    <source>
        <dbReference type="ARBA" id="ARBA00022840"/>
    </source>
</evidence>
<evidence type="ECO:0000256" key="8">
    <source>
        <dbReference type="ARBA" id="ARBA00038543"/>
    </source>
</evidence>
<keyword evidence="16" id="KW-1185">Reference proteome</keyword>
<evidence type="ECO:0000313" key="16">
    <source>
        <dbReference type="Proteomes" id="UP000002729"/>
    </source>
</evidence>
<dbReference type="InterPro" id="IPR008271">
    <property type="entry name" value="Ser/Thr_kinase_AS"/>
</dbReference>
<sequence>MDRYDVGTALGQGQWGVVRKATRRADGVEVAIKKVRCAAGSAEGVNFQVLREIKMLRDARHPHVVRLFDVFRNPGGDATLSLVFELLATDLEKVLYDGGGALVNDGVAKGYGFMLLDALAFLHSHHVLHRDVKPANLLISAAGVLKLADFGYARYVADPGGRMSYECCTLWYRPPELLLGAADYGPGVDAWGAGCILAELALRRPVFRGDSETDQLARIFAVLGSPDDASWPGVASLRKYVKFTDARSEDLGALLNATPATPLVARLLALDPNARASCADALRDAYFAADPPPELAPH</sequence>
<dbReference type="PROSITE" id="PS50011">
    <property type="entry name" value="PROTEIN_KINASE_DOM"/>
    <property type="match status" value="1"/>
</dbReference>
<evidence type="ECO:0000256" key="1">
    <source>
        <dbReference type="ARBA" id="ARBA00006485"/>
    </source>
</evidence>
<evidence type="ECO:0000313" key="15">
    <source>
        <dbReference type="EMBL" id="EGB10319.1"/>
    </source>
</evidence>
<gene>
    <name evidence="15" type="ORF">AURANDRAFT_58854</name>
</gene>
<feature type="binding site" evidence="12">
    <location>
        <position position="34"/>
    </location>
    <ligand>
        <name>ATP</name>
        <dbReference type="ChEBI" id="CHEBI:30616"/>
    </ligand>
</feature>
<dbReference type="OMA" id="VMRQASH"/>
<keyword evidence="4" id="KW-0808">Transferase</keyword>
<feature type="domain" description="Protein kinase" evidence="14">
    <location>
        <begin position="4"/>
        <end position="287"/>
    </location>
</feature>
<dbReference type="Proteomes" id="UP000002729">
    <property type="component" value="Unassembled WGS sequence"/>
</dbReference>
<keyword evidence="3 13" id="KW-0723">Serine/threonine-protein kinase</keyword>
<dbReference type="GO" id="GO:0005737">
    <property type="term" value="C:cytoplasm"/>
    <property type="evidence" value="ECO:0007669"/>
    <property type="project" value="TreeGrafter"/>
</dbReference>
<evidence type="ECO:0000256" key="2">
    <source>
        <dbReference type="ARBA" id="ARBA00012409"/>
    </source>
</evidence>
<dbReference type="KEGG" id="aaf:AURANDRAFT_58854"/>
<keyword evidence="5 12" id="KW-0547">Nucleotide-binding</keyword>
<dbReference type="PROSITE" id="PS00107">
    <property type="entry name" value="PROTEIN_KINASE_ATP"/>
    <property type="match status" value="1"/>
</dbReference>
<dbReference type="SMART" id="SM00220">
    <property type="entry name" value="S_TKc"/>
    <property type="match status" value="1"/>
</dbReference>
<comment type="similarity">
    <text evidence="1">Belongs to the protein kinase superfamily. CMGC Ser/Thr protein kinase family. CDC2/CDKX subfamily.</text>
</comment>
<reference evidence="15 16" key="1">
    <citation type="journal article" date="2011" name="Proc. Natl. Acad. Sci. U.S.A.">
        <title>Niche of harmful alga Aureococcus anophagefferens revealed through ecogenomics.</title>
        <authorList>
            <person name="Gobler C.J."/>
            <person name="Berry D.L."/>
            <person name="Dyhrman S.T."/>
            <person name="Wilhelm S.W."/>
            <person name="Salamov A."/>
            <person name="Lobanov A.V."/>
            <person name="Zhang Y."/>
            <person name="Collier J.L."/>
            <person name="Wurch L.L."/>
            <person name="Kustka A.B."/>
            <person name="Dill B.D."/>
            <person name="Shah M."/>
            <person name="VerBerkmoes N.C."/>
            <person name="Kuo A."/>
            <person name="Terry A."/>
            <person name="Pangilinan J."/>
            <person name="Lindquist E.A."/>
            <person name="Lucas S."/>
            <person name="Paulsen I.T."/>
            <person name="Hattenrath-Lehmann T.K."/>
            <person name="Talmage S.C."/>
            <person name="Walker E.A."/>
            <person name="Koch F."/>
            <person name="Burson A.M."/>
            <person name="Marcoval M.A."/>
            <person name="Tang Y.Z."/>
            <person name="Lecleir G.R."/>
            <person name="Coyne K.J."/>
            <person name="Berg G.M."/>
            <person name="Bertrand E.M."/>
            <person name="Saito M.A."/>
            <person name="Gladyshev V.N."/>
            <person name="Grigoriev I.V."/>
        </authorList>
    </citation>
    <scope>NUCLEOTIDE SEQUENCE [LARGE SCALE GENOMIC DNA]</scope>
    <source>
        <strain evidence="16">CCMP 1984</strain>
    </source>
</reference>
<dbReference type="InterPro" id="IPR017441">
    <property type="entry name" value="Protein_kinase_ATP_BS"/>
</dbReference>
<dbReference type="PANTHER" id="PTHR24056">
    <property type="entry name" value="CELL DIVISION PROTEIN KINASE"/>
    <property type="match status" value="1"/>
</dbReference>
<dbReference type="Gene3D" id="1.10.510.10">
    <property type="entry name" value="Transferase(Phosphotransferase) domain 1"/>
    <property type="match status" value="1"/>
</dbReference>
<organism evidence="16">
    <name type="scientific">Aureococcus anophagefferens</name>
    <name type="common">Harmful bloom alga</name>
    <dbReference type="NCBI Taxonomy" id="44056"/>
    <lineage>
        <taxon>Eukaryota</taxon>
        <taxon>Sar</taxon>
        <taxon>Stramenopiles</taxon>
        <taxon>Ochrophyta</taxon>
        <taxon>Pelagophyceae</taxon>
        <taxon>Pelagomonadales</taxon>
        <taxon>Pelagomonadaceae</taxon>
        <taxon>Aureococcus</taxon>
    </lineage>
</organism>
<dbReference type="EC" id="2.7.11.23" evidence="2"/>
<dbReference type="Gene3D" id="3.30.200.20">
    <property type="entry name" value="Phosphorylase Kinase, domain 1"/>
    <property type="match status" value="1"/>
</dbReference>
<dbReference type="AlphaFoldDB" id="F0Y332"/>
<evidence type="ECO:0000256" key="6">
    <source>
        <dbReference type="ARBA" id="ARBA00022777"/>
    </source>
</evidence>
<dbReference type="PANTHER" id="PTHR24056:SF0">
    <property type="entry name" value="CYCLIN-DEPENDENT KINASE 7"/>
    <property type="match status" value="1"/>
</dbReference>
<evidence type="ECO:0000256" key="13">
    <source>
        <dbReference type="RuleBase" id="RU000304"/>
    </source>
</evidence>
<protein>
    <recommendedName>
        <fullName evidence="9">Cyclin-dependent kinase 2 homolog</fullName>
        <ecNumber evidence="2">2.7.11.23</ecNumber>
    </recommendedName>
    <alternativeName>
        <fullName evidence="10">Cell division control protein 2 homolog</fullName>
    </alternativeName>
    <alternativeName>
        <fullName evidence="11">cdc2-related kinase 2</fullName>
    </alternativeName>
</protein>
<evidence type="ECO:0000256" key="4">
    <source>
        <dbReference type="ARBA" id="ARBA00022679"/>
    </source>
</evidence>
<dbReference type="InterPro" id="IPR000719">
    <property type="entry name" value="Prot_kinase_dom"/>
</dbReference>
<dbReference type="RefSeq" id="XP_009035126.1">
    <property type="nucleotide sequence ID" value="XM_009036878.1"/>
</dbReference>
<dbReference type="GO" id="GO:0004693">
    <property type="term" value="F:cyclin-dependent protein serine/threonine kinase activity"/>
    <property type="evidence" value="ECO:0007669"/>
    <property type="project" value="TreeGrafter"/>
</dbReference>
<dbReference type="Pfam" id="PF00069">
    <property type="entry name" value="Pkinase"/>
    <property type="match status" value="1"/>
</dbReference>
<keyword evidence="6" id="KW-0418">Kinase</keyword>
<evidence type="ECO:0000256" key="11">
    <source>
        <dbReference type="ARBA" id="ARBA00042858"/>
    </source>
</evidence>
<dbReference type="GO" id="GO:0008353">
    <property type="term" value="F:RNA polymerase II CTD heptapeptide repeat kinase activity"/>
    <property type="evidence" value="ECO:0007669"/>
    <property type="project" value="UniProtKB-EC"/>
</dbReference>
<evidence type="ECO:0000256" key="9">
    <source>
        <dbReference type="ARBA" id="ARBA00039612"/>
    </source>
</evidence>
<dbReference type="EMBL" id="GL833124">
    <property type="protein sequence ID" value="EGB10319.1"/>
    <property type="molecule type" value="Genomic_DNA"/>
</dbReference>
<dbReference type="GO" id="GO:0005524">
    <property type="term" value="F:ATP binding"/>
    <property type="evidence" value="ECO:0007669"/>
    <property type="project" value="UniProtKB-UniRule"/>
</dbReference>
<proteinExistence type="inferred from homology"/>